<sequence length="302" mass="30460">MSTDPGFAAVPSGPPWSVDVLADLQAGVFSEEVTAQLRARIADDPEAVAIMAALDSTVDDLSLLPAPRMPERFALRLDAAIAAESAARASARSTGPRSPAGPPPAAGPPPPLAPPFRPGPSAAPFHPVTGTTPPQQYSRVGPPGPSDVVLLDAARAKRRRWVAGIGVAAAVIAAATITVASLNRTTGGSSTAGPQPGATSATASASPNALELKPGQFQDAYNQINGSRSGPLANPITYAGCMAANGIAQTDVLGVKQVTYQGQEASAIAMKLDATHAKILVVSLKCGVDGGSDVLASARVDR</sequence>
<evidence type="ECO:0000313" key="4">
    <source>
        <dbReference type="Proteomes" id="UP000198741"/>
    </source>
</evidence>
<name>A0A1H0LWM2_9ACTN</name>
<organism evidence="3 4">
    <name type="scientific">Nakamurella panacisegetis</name>
    <dbReference type="NCBI Taxonomy" id="1090615"/>
    <lineage>
        <taxon>Bacteria</taxon>
        <taxon>Bacillati</taxon>
        <taxon>Actinomycetota</taxon>
        <taxon>Actinomycetes</taxon>
        <taxon>Nakamurellales</taxon>
        <taxon>Nakamurellaceae</taxon>
        <taxon>Nakamurella</taxon>
    </lineage>
</organism>
<evidence type="ECO:0000256" key="1">
    <source>
        <dbReference type="SAM" id="MobiDB-lite"/>
    </source>
</evidence>
<dbReference type="Proteomes" id="UP000198741">
    <property type="component" value="Chromosome I"/>
</dbReference>
<dbReference type="AlphaFoldDB" id="A0A1H0LWM2"/>
<protein>
    <submittedName>
        <fullName evidence="3">Uncharacterized protein</fullName>
    </submittedName>
</protein>
<gene>
    <name evidence="3" type="ORF">SAMN04515671_1829</name>
</gene>
<dbReference type="RefSeq" id="WP_090475684.1">
    <property type="nucleotide sequence ID" value="NZ_LT629710.1"/>
</dbReference>
<feature type="region of interest" description="Disordered" evidence="1">
    <location>
        <begin position="185"/>
        <end position="207"/>
    </location>
</feature>
<proteinExistence type="predicted"/>
<feature type="compositionally biased region" description="Low complexity" evidence="1">
    <location>
        <begin position="86"/>
        <end position="98"/>
    </location>
</feature>
<reference evidence="3 4" key="1">
    <citation type="submission" date="2016-10" db="EMBL/GenBank/DDBJ databases">
        <authorList>
            <person name="de Groot N.N."/>
        </authorList>
    </citation>
    <scope>NUCLEOTIDE SEQUENCE [LARGE SCALE GENOMIC DNA]</scope>
    <source>
        <strain evidence="4">P4-7,KCTC 19426,CECT 7604</strain>
    </source>
</reference>
<dbReference type="OrthoDB" id="4566632at2"/>
<evidence type="ECO:0000256" key="2">
    <source>
        <dbReference type="SAM" id="Phobius"/>
    </source>
</evidence>
<feature type="compositionally biased region" description="Polar residues" evidence="1">
    <location>
        <begin position="129"/>
        <end position="138"/>
    </location>
</feature>
<dbReference type="STRING" id="1090615.SAMN04515671_1829"/>
<evidence type="ECO:0000313" key="3">
    <source>
        <dbReference type="EMBL" id="SDO72366.1"/>
    </source>
</evidence>
<dbReference type="EMBL" id="LT629710">
    <property type="protein sequence ID" value="SDO72366.1"/>
    <property type="molecule type" value="Genomic_DNA"/>
</dbReference>
<feature type="transmembrane region" description="Helical" evidence="2">
    <location>
        <begin position="161"/>
        <end position="182"/>
    </location>
</feature>
<keyword evidence="2" id="KW-1133">Transmembrane helix</keyword>
<keyword evidence="2" id="KW-0472">Membrane</keyword>
<feature type="region of interest" description="Disordered" evidence="1">
    <location>
        <begin position="86"/>
        <end position="143"/>
    </location>
</feature>
<accession>A0A1H0LWM2</accession>
<keyword evidence="2" id="KW-0812">Transmembrane</keyword>
<feature type="compositionally biased region" description="Pro residues" evidence="1">
    <location>
        <begin position="99"/>
        <end position="118"/>
    </location>
</feature>
<keyword evidence="4" id="KW-1185">Reference proteome</keyword>